<dbReference type="EMBL" id="UINC01014555">
    <property type="protein sequence ID" value="SVA62008.1"/>
    <property type="molecule type" value="Genomic_DNA"/>
</dbReference>
<proteinExistence type="predicted"/>
<accession>A0A381XBD2</accession>
<sequence>MVGCGEAQPPEPPTVKAPSISTPNISIHDAAAKGNIDA</sequence>
<protein>
    <submittedName>
        <fullName evidence="2">Uncharacterized protein</fullName>
    </submittedName>
</protein>
<feature type="region of interest" description="Disordered" evidence="1">
    <location>
        <begin position="1"/>
        <end position="38"/>
    </location>
</feature>
<dbReference type="AlphaFoldDB" id="A0A381XBD2"/>
<feature type="non-terminal residue" evidence="2">
    <location>
        <position position="38"/>
    </location>
</feature>
<reference evidence="2" key="1">
    <citation type="submission" date="2018-05" db="EMBL/GenBank/DDBJ databases">
        <authorList>
            <person name="Lanie J.A."/>
            <person name="Ng W.-L."/>
            <person name="Kazmierczak K.M."/>
            <person name="Andrzejewski T.M."/>
            <person name="Davidsen T.M."/>
            <person name="Wayne K.J."/>
            <person name="Tettelin H."/>
            <person name="Glass J.I."/>
            <person name="Rusch D."/>
            <person name="Podicherti R."/>
            <person name="Tsui H.-C.T."/>
            <person name="Winkler M.E."/>
        </authorList>
    </citation>
    <scope>NUCLEOTIDE SEQUENCE</scope>
</reference>
<gene>
    <name evidence="2" type="ORF">METZ01_LOCUS114862</name>
</gene>
<evidence type="ECO:0000256" key="1">
    <source>
        <dbReference type="SAM" id="MobiDB-lite"/>
    </source>
</evidence>
<evidence type="ECO:0000313" key="2">
    <source>
        <dbReference type="EMBL" id="SVA62008.1"/>
    </source>
</evidence>
<organism evidence="2">
    <name type="scientific">marine metagenome</name>
    <dbReference type="NCBI Taxonomy" id="408172"/>
    <lineage>
        <taxon>unclassified sequences</taxon>
        <taxon>metagenomes</taxon>
        <taxon>ecological metagenomes</taxon>
    </lineage>
</organism>
<name>A0A381XBD2_9ZZZZ</name>